<organism evidence="3 4">
    <name type="scientific">Nitrosomonas oligotropha</name>
    <dbReference type="NCBI Taxonomy" id="42354"/>
    <lineage>
        <taxon>Bacteria</taxon>
        <taxon>Pseudomonadati</taxon>
        <taxon>Pseudomonadota</taxon>
        <taxon>Betaproteobacteria</taxon>
        <taxon>Nitrosomonadales</taxon>
        <taxon>Nitrosomonadaceae</taxon>
        <taxon>Nitrosomonas</taxon>
    </lineage>
</organism>
<dbReference type="EMBL" id="SSFX01000084">
    <property type="protein sequence ID" value="TXI27128.1"/>
    <property type="molecule type" value="Genomic_DNA"/>
</dbReference>
<proteinExistence type="predicted"/>
<feature type="compositionally biased region" description="Basic residues" evidence="1">
    <location>
        <begin position="46"/>
        <end position="56"/>
    </location>
</feature>
<evidence type="ECO:0000313" key="3">
    <source>
        <dbReference type="EMBL" id="TXI27128.1"/>
    </source>
</evidence>
<protein>
    <submittedName>
        <fullName evidence="3">Uncharacterized protein</fullName>
    </submittedName>
</protein>
<comment type="caution">
    <text evidence="3">The sequence shown here is derived from an EMBL/GenBank/DDBJ whole genome shotgun (WGS) entry which is preliminary data.</text>
</comment>
<keyword evidence="2" id="KW-0812">Transmembrane</keyword>
<feature type="region of interest" description="Disordered" evidence="1">
    <location>
        <begin position="36"/>
        <end position="72"/>
    </location>
</feature>
<gene>
    <name evidence="3" type="ORF">E6Q60_10565</name>
</gene>
<sequence>MTDNTVTKHALQDKMHWKQAPHSAYDVIVITQGESSWQKDSNEKPKKQKNLRKKHQNNKDSQLENLGSRSNDSTHKVLAASLIASGFAGGLSIIKALGYQKR</sequence>
<dbReference type="Proteomes" id="UP000321055">
    <property type="component" value="Unassembled WGS sequence"/>
</dbReference>
<evidence type="ECO:0000256" key="1">
    <source>
        <dbReference type="SAM" id="MobiDB-lite"/>
    </source>
</evidence>
<dbReference type="AlphaFoldDB" id="A0A5C7VSJ5"/>
<evidence type="ECO:0000256" key="2">
    <source>
        <dbReference type="SAM" id="Phobius"/>
    </source>
</evidence>
<accession>A0A5C7VSJ5</accession>
<reference evidence="3 4" key="1">
    <citation type="submission" date="2018-09" db="EMBL/GenBank/DDBJ databases">
        <title>Metagenome Assembled Genomes from an Advanced Water Purification Facility.</title>
        <authorList>
            <person name="Stamps B.W."/>
            <person name="Spear J.R."/>
        </authorList>
    </citation>
    <scope>NUCLEOTIDE SEQUENCE [LARGE SCALE GENOMIC DNA]</scope>
    <source>
        <strain evidence="3">Bin_54_1</strain>
    </source>
</reference>
<keyword evidence="2" id="KW-1133">Transmembrane helix</keyword>
<keyword evidence="2" id="KW-0472">Membrane</keyword>
<name>A0A5C7VSJ5_9PROT</name>
<evidence type="ECO:0000313" key="4">
    <source>
        <dbReference type="Proteomes" id="UP000321055"/>
    </source>
</evidence>
<feature type="transmembrane region" description="Helical" evidence="2">
    <location>
        <begin position="77"/>
        <end position="97"/>
    </location>
</feature>